<feature type="compositionally biased region" description="Basic and acidic residues" evidence="1">
    <location>
        <begin position="25"/>
        <end position="36"/>
    </location>
</feature>
<dbReference type="EMBL" id="JACEIQ010000001">
    <property type="protein sequence ID" value="MBA4492752.1"/>
    <property type="molecule type" value="Genomic_DNA"/>
</dbReference>
<evidence type="ECO:0000256" key="1">
    <source>
        <dbReference type="SAM" id="MobiDB-lite"/>
    </source>
</evidence>
<dbReference type="AlphaFoldDB" id="A0A7W2A749"/>
<evidence type="ECO:0000313" key="3">
    <source>
        <dbReference type="Proteomes" id="UP000535491"/>
    </source>
</evidence>
<dbReference type="Proteomes" id="UP000535491">
    <property type="component" value="Unassembled WGS sequence"/>
</dbReference>
<comment type="caution">
    <text evidence="2">The sequence shown here is derived from an EMBL/GenBank/DDBJ whole genome shotgun (WGS) entry which is preliminary data.</text>
</comment>
<sequence length="59" mass="6586">MPFEKQPPFGEGFELHPNPSAPNPDLRKGKKEDRVPRMRNSTIGGEPIREEGGQATPME</sequence>
<name>A0A7W2A749_9BACL</name>
<organism evidence="2 3">
    <name type="scientific">Paenactinomyces guangxiensis</name>
    <dbReference type="NCBI Taxonomy" id="1490290"/>
    <lineage>
        <taxon>Bacteria</taxon>
        <taxon>Bacillati</taxon>
        <taxon>Bacillota</taxon>
        <taxon>Bacilli</taxon>
        <taxon>Bacillales</taxon>
        <taxon>Thermoactinomycetaceae</taxon>
        <taxon>Paenactinomyces</taxon>
    </lineage>
</organism>
<feature type="region of interest" description="Disordered" evidence="1">
    <location>
        <begin position="1"/>
        <end position="59"/>
    </location>
</feature>
<proteinExistence type="predicted"/>
<protein>
    <submittedName>
        <fullName evidence="2">Uncharacterized protein</fullName>
    </submittedName>
</protein>
<dbReference type="RefSeq" id="WP_181749991.1">
    <property type="nucleotide sequence ID" value="NZ_JACEIQ010000001.1"/>
</dbReference>
<gene>
    <name evidence="2" type="ORF">H1191_00300</name>
</gene>
<evidence type="ECO:0000313" key="2">
    <source>
        <dbReference type="EMBL" id="MBA4492752.1"/>
    </source>
</evidence>
<accession>A0A7W2A749</accession>
<keyword evidence="3" id="KW-1185">Reference proteome</keyword>
<reference evidence="2 3" key="1">
    <citation type="submission" date="2020-07" db="EMBL/GenBank/DDBJ databases">
        <authorList>
            <person name="Feng H."/>
        </authorList>
    </citation>
    <scope>NUCLEOTIDE SEQUENCE [LARGE SCALE GENOMIC DNA]</scope>
    <source>
        <strain evidence="3">s-10</strain>
    </source>
</reference>